<feature type="compositionally biased region" description="Basic and acidic residues" evidence="6">
    <location>
        <begin position="53"/>
        <end position="65"/>
    </location>
</feature>
<dbReference type="EMBL" id="NJGU01000005">
    <property type="protein sequence ID" value="OWY29160.1"/>
    <property type="molecule type" value="Genomic_DNA"/>
</dbReference>
<dbReference type="SUPFAM" id="SSF53383">
    <property type="entry name" value="PLP-dependent transferases"/>
    <property type="match status" value="1"/>
</dbReference>
<dbReference type="PANTHER" id="PTHR46577:SF1">
    <property type="entry name" value="HTH-TYPE TRANSCRIPTIONAL REGULATORY PROTEIN GABR"/>
    <property type="match status" value="1"/>
</dbReference>
<evidence type="ECO:0000256" key="1">
    <source>
        <dbReference type="ARBA" id="ARBA00005384"/>
    </source>
</evidence>
<evidence type="ECO:0000313" key="8">
    <source>
        <dbReference type="EMBL" id="OWY29160.1"/>
    </source>
</evidence>
<dbReference type="InterPro" id="IPR015424">
    <property type="entry name" value="PyrdxlP-dep_Trfase"/>
</dbReference>
<organism evidence="8 9">
    <name type="scientific">Herbaspirillum robiniae</name>
    <dbReference type="NCBI Taxonomy" id="2014887"/>
    <lineage>
        <taxon>Bacteria</taxon>
        <taxon>Pseudomonadati</taxon>
        <taxon>Pseudomonadota</taxon>
        <taxon>Betaproteobacteria</taxon>
        <taxon>Burkholderiales</taxon>
        <taxon>Oxalobacteraceae</taxon>
        <taxon>Herbaspirillum</taxon>
    </lineage>
</organism>
<dbReference type="InterPro" id="IPR000524">
    <property type="entry name" value="Tscrpt_reg_HTH_GntR"/>
</dbReference>
<dbReference type="Proteomes" id="UP000197596">
    <property type="component" value="Unassembled WGS sequence"/>
</dbReference>
<reference evidence="8 9" key="1">
    <citation type="submission" date="2017-06" db="EMBL/GenBank/DDBJ databases">
        <title>Herbaspirillum phytohormonus sp. nov., isolated from the root nodule of Robinia pseudoacacia in lead-zinc mine.</title>
        <authorList>
            <person name="Fan M."/>
            <person name="Lin Y."/>
        </authorList>
    </citation>
    <scope>NUCLEOTIDE SEQUENCE [LARGE SCALE GENOMIC DNA]</scope>
    <source>
        <strain evidence="8 9">HZ10</strain>
    </source>
</reference>
<dbReference type="InterPro" id="IPR015421">
    <property type="entry name" value="PyrdxlP-dep_Trfase_major"/>
</dbReference>
<evidence type="ECO:0000256" key="2">
    <source>
        <dbReference type="ARBA" id="ARBA00022898"/>
    </source>
</evidence>
<dbReference type="InterPro" id="IPR036390">
    <property type="entry name" value="WH_DNA-bd_sf"/>
</dbReference>
<evidence type="ECO:0000256" key="6">
    <source>
        <dbReference type="SAM" id="MobiDB-lite"/>
    </source>
</evidence>
<keyword evidence="2" id="KW-0663">Pyridoxal phosphate</keyword>
<dbReference type="GO" id="GO:0030170">
    <property type="term" value="F:pyridoxal phosphate binding"/>
    <property type="evidence" value="ECO:0007669"/>
    <property type="project" value="InterPro"/>
</dbReference>
<dbReference type="InterPro" id="IPR051446">
    <property type="entry name" value="HTH_trans_reg/aminotransferase"/>
</dbReference>
<feature type="region of interest" description="Disordered" evidence="6">
    <location>
        <begin position="15"/>
        <end position="65"/>
    </location>
</feature>
<dbReference type="CDD" id="cd07377">
    <property type="entry name" value="WHTH_GntR"/>
    <property type="match status" value="1"/>
</dbReference>
<accession>A0A246WRV6</accession>
<dbReference type="InterPro" id="IPR036388">
    <property type="entry name" value="WH-like_DNA-bd_sf"/>
</dbReference>
<comment type="caution">
    <text evidence="8">The sequence shown here is derived from an EMBL/GenBank/DDBJ whole genome shotgun (WGS) entry which is preliminary data.</text>
</comment>
<dbReference type="InterPro" id="IPR004839">
    <property type="entry name" value="Aminotransferase_I/II_large"/>
</dbReference>
<dbReference type="Gene3D" id="1.10.10.10">
    <property type="entry name" value="Winged helix-like DNA-binding domain superfamily/Winged helix DNA-binding domain"/>
    <property type="match status" value="1"/>
</dbReference>
<dbReference type="PANTHER" id="PTHR46577">
    <property type="entry name" value="HTH-TYPE TRANSCRIPTIONAL REGULATORY PROTEIN GABR"/>
    <property type="match status" value="1"/>
</dbReference>
<proteinExistence type="inferred from homology"/>
<dbReference type="PRINTS" id="PR00035">
    <property type="entry name" value="HTHGNTR"/>
</dbReference>
<comment type="similarity">
    <text evidence="1">In the C-terminal section; belongs to the class-I pyridoxal-phosphate-dependent aminotransferase family.</text>
</comment>
<dbReference type="Gene3D" id="3.40.640.10">
    <property type="entry name" value="Type I PLP-dependent aspartate aminotransferase-like (Major domain)"/>
    <property type="match status" value="1"/>
</dbReference>
<dbReference type="CDD" id="cd00609">
    <property type="entry name" value="AAT_like"/>
    <property type="match status" value="1"/>
</dbReference>
<protein>
    <submittedName>
        <fullName evidence="8">DNA-binding protein</fullName>
    </submittedName>
</protein>
<evidence type="ECO:0000256" key="5">
    <source>
        <dbReference type="ARBA" id="ARBA00023163"/>
    </source>
</evidence>
<name>A0A246WRV6_9BURK</name>
<dbReference type="AlphaFoldDB" id="A0A246WRV6"/>
<evidence type="ECO:0000256" key="3">
    <source>
        <dbReference type="ARBA" id="ARBA00023015"/>
    </source>
</evidence>
<dbReference type="SUPFAM" id="SSF46785">
    <property type="entry name" value="Winged helix' DNA-binding domain"/>
    <property type="match status" value="1"/>
</dbReference>
<dbReference type="RefSeq" id="WP_088750868.1">
    <property type="nucleotide sequence ID" value="NZ_NJGU01000005.1"/>
</dbReference>
<feature type="domain" description="HTH gntR-type" evidence="7">
    <location>
        <begin position="67"/>
        <end position="135"/>
    </location>
</feature>
<keyword evidence="4 8" id="KW-0238">DNA-binding</keyword>
<dbReference type="Pfam" id="PF00155">
    <property type="entry name" value="Aminotran_1_2"/>
    <property type="match status" value="1"/>
</dbReference>
<dbReference type="Pfam" id="PF00392">
    <property type="entry name" value="GntR"/>
    <property type="match status" value="1"/>
</dbReference>
<keyword evidence="5" id="KW-0804">Transcription</keyword>
<feature type="compositionally biased region" description="Basic and acidic residues" evidence="6">
    <location>
        <begin position="35"/>
        <end position="45"/>
    </location>
</feature>
<dbReference type="GO" id="GO:0003700">
    <property type="term" value="F:DNA-binding transcription factor activity"/>
    <property type="evidence" value="ECO:0007669"/>
    <property type="project" value="InterPro"/>
</dbReference>
<dbReference type="SMART" id="SM00345">
    <property type="entry name" value="HTH_GNTR"/>
    <property type="match status" value="1"/>
</dbReference>
<evidence type="ECO:0000313" key="9">
    <source>
        <dbReference type="Proteomes" id="UP000197596"/>
    </source>
</evidence>
<dbReference type="GO" id="GO:0003677">
    <property type="term" value="F:DNA binding"/>
    <property type="evidence" value="ECO:0007669"/>
    <property type="project" value="UniProtKB-KW"/>
</dbReference>
<sequence>MKLVSLSDYLLLRINRTPSKTTSDKSKAAGAGKSNAEKALGKGAEKTTANGAKKPDDKGAAKPAEKMPVNRQIYQLIREAILAHTLPAGMQLPSSRDLAGELGMSRNTVTYAYEQLLAEGYLESRTGAGTFVADTAPDQIPEAAERIEPLTDPSGKSELSARGALLTRMAGVGERQWGAFMPGVPDVTCVPHKVWSRLQNKHWRRSNSDLLTYGPGAGYAPLREAVAEYLRVARSVNCNPSQVLITTGIHQSIDIVVKLLGEHGDSAWVEDPCYWGTRSVLNSLGIQSVPIAVDQEGMRMRLANLRRPPRFICTTPSHQYPLGMVMSLSRRRMLLEYAAAHKVWIIEDDYDSEFRYGGRPLASLQGMDTHDRVLYMGTFSKIMFPGLRIGFLVVPESLAKAFSTGIAELYRNGQVFLQATLADFMAEGHFASHIRKMRVLYAERLQLLMQSIGRHFGEKMAITGGEAGLHLVLGLPQECDDVLICEQALQAGIIVRPLSRYYMHARGARRGLLLGYASVPNEEIARSFDKLAAVIKRHLPG</sequence>
<evidence type="ECO:0000256" key="4">
    <source>
        <dbReference type="ARBA" id="ARBA00023125"/>
    </source>
</evidence>
<gene>
    <name evidence="8" type="ORF">CEJ42_09870</name>
</gene>
<dbReference type="PROSITE" id="PS50949">
    <property type="entry name" value="HTH_GNTR"/>
    <property type="match status" value="1"/>
</dbReference>
<keyword evidence="3" id="KW-0805">Transcription regulation</keyword>
<evidence type="ECO:0000259" key="7">
    <source>
        <dbReference type="PROSITE" id="PS50949"/>
    </source>
</evidence>